<keyword evidence="6" id="KW-1185">Reference proteome</keyword>
<protein>
    <submittedName>
        <fullName evidence="5">Bromodomain-domain-containing protein</fullName>
    </submittedName>
</protein>
<dbReference type="OrthoDB" id="1742084at2759"/>
<dbReference type="Pfam" id="PF00439">
    <property type="entry name" value="Bromodomain"/>
    <property type="match status" value="1"/>
</dbReference>
<dbReference type="STRING" id="139825.A0A401GBE7"/>
<name>A0A401GBE7_9APHY</name>
<dbReference type="EMBL" id="BFAD01000002">
    <property type="protein sequence ID" value="GBE79471.1"/>
    <property type="molecule type" value="Genomic_DNA"/>
</dbReference>
<dbReference type="PROSITE" id="PS50014">
    <property type="entry name" value="BROMODOMAIN_2"/>
    <property type="match status" value="1"/>
</dbReference>
<dbReference type="Gene3D" id="1.20.920.10">
    <property type="entry name" value="Bromodomain-like"/>
    <property type="match status" value="1"/>
</dbReference>
<proteinExistence type="predicted"/>
<evidence type="ECO:0000256" key="3">
    <source>
        <dbReference type="SAM" id="MobiDB-lite"/>
    </source>
</evidence>
<dbReference type="Proteomes" id="UP000287166">
    <property type="component" value="Unassembled WGS sequence"/>
</dbReference>
<reference evidence="5 6" key="1">
    <citation type="journal article" date="2018" name="Sci. Rep.">
        <title>Genome sequence of the cauliflower mushroom Sparassis crispa (Hanabiratake) and its association with beneficial usage.</title>
        <authorList>
            <person name="Kiyama R."/>
            <person name="Furutani Y."/>
            <person name="Kawaguchi K."/>
            <person name="Nakanishi T."/>
        </authorList>
    </citation>
    <scope>NUCLEOTIDE SEQUENCE [LARGE SCALE GENOMIC DNA]</scope>
</reference>
<accession>A0A401GBE7</accession>
<gene>
    <name evidence="5" type="ORF">SCP_0206710</name>
</gene>
<dbReference type="SMART" id="SM00297">
    <property type="entry name" value="BROMO"/>
    <property type="match status" value="1"/>
</dbReference>
<dbReference type="GeneID" id="38776388"/>
<dbReference type="GO" id="GO:0035267">
    <property type="term" value="C:NuA4 histone acetyltransferase complex"/>
    <property type="evidence" value="ECO:0007669"/>
    <property type="project" value="TreeGrafter"/>
</dbReference>
<dbReference type="RefSeq" id="XP_027610384.1">
    <property type="nucleotide sequence ID" value="XM_027754583.1"/>
</dbReference>
<evidence type="ECO:0000256" key="1">
    <source>
        <dbReference type="ARBA" id="ARBA00023117"/>
    </source>
</evidence>
<dbReference type="InterPro" id="IPR036427">
    <property type="entry name" value="Bromodomain-like_sf"/>
</dbReference>
<keyword evidence="1 2" id="KW-0103">Bromodomain</keyword>
<feature type="compositionally biased region" description="Pro residues" evidence="3">
    <location>
        <begin position="251"/>
        <end position="260"/>
    </location>
</feature>
<feature type="compositionally biased region" description="Basic and acidic residues" evidence="3">
    <location>
        <begin position="316"/>
        <end position="327"/>
    </location>
</feature>
<evidence type="ECO:0000259" key="4">
    <source>
        <dbReference type="PROSITE" id="PS50014"/>
    </source>
</evidence>
<sequence length="467" mass="51290">MEHPMISHPKGFFSPQLCQAIFLQLMEEAGLECPDATAVPRAPVLRKLAQRHYAVRLTELRELIAAEEVKFKALVSEIDGLRDGQPDSKSRPREAEVLEEVEHNQVEDSQPLAPQDEAPARESASAVTSEEHEVVMSIHSPVPSIPVTESSISCDVPKVESSPGGNASLPLAEPLTEAPSETEAKDMLTPPAGPAEGTMDTSADAGNETEAVPTTATKESLPETADEGTEPANVNDVGSSPEEHAVEESVPSPPAEPPLLVPTEVSTAEQPSRLTPLQEMTVVKNEVETQPVAESSASHTEGKRKASEVGNVLSESQREKKRAREDSEPFDDEDSGPSTRVRRRDRQVTAESHTTSKRFQNVIGMLHAQISQHRYGNIFHNPIKKSEAPDYHDIVKRPMDLKTIKSRIKDGLISTSLEFQRDVYLMFANAIMYNRPGSEIVNMTEEMMAASEININTFRQTEGFHRM</sequence>
<dbReference type="PANTHER" id="PTHR15398:SF4">
    <property type="entry name" value="BROMODOMAIN-CONTAINING PROTEIN 8 ISOFORM X1"/>
    <property type="match status" value="1"/>
</dbReference>
<dbReference type="GO" id="GO:0006325">
    <property type="term" value="P:chromatin organization"/>
    <property type="evidence" value="ECO:0007669"/>
    <property type="project" value="UniProtKB-ARBA"/>
</dbReference>
<feature type="region of interest" description="Disordered" evidence="3">
    <location>
        <begin position="101"/>
        <end position="356"/>
    </location>
</feature>
<evidence type="ECO:0000313" key="6">
    <source>
        <dbReference type="Proteomes" id="UP000287166"/>
    </source>
</evidence>
<evidence type="ECO:0000313" key="5">
    <source>
        <dbReference type="EMBL" id="GBE79471.1"/>
    </source>
</evidence>
<dbReference type="AlphaFoldDB" id="A0A401GBE7"/>
<feature type="domain" description="Bromo" evidence="4">
    <location>
        <begin position="371"/>
        <end position="441"/>
    </location>
</feature>
<dbReference type="CDD" id="cd04369">
    <property type="entry name" value="Bromodomain"/>
    <property type="match status" value="1"/>
</dbReference>
<dbReference type="SUPFAM" id="SSF47370">
    <property type="entry name" value="Bromodomain"/>
    <property type="match status" value="1"/>
</dbReference>
<dbReference type="PRINTS" id="PR00503">
    <property type="entry name" value="BROMODOMAIN"/>
</dbReference>
<organism evidence="5 6">
    <name type="scientific">Sparassis crispa</name>
    <dbReference type="NCBI Taxonomy" id="139825"/>
    <lineage>
        <taxon>Eukaryota</taxon>
        <taxon>Fungi</taxon>
        <taxon>Dikarya</taxon>
        <taxon>Basidiomycota</taxon>
        <taxon>Agaricomycotina</taxon>
        <taxon>Agaricomycetes</taxon>
        <taxon>Polyporales</taxon>
        <taxon>Sparassidaceae</taxon>
        <taxon>Sparassis</taxon>
    </lineage>
</organism>
<evidence type="ECO:0000256" key="2">
    <source>
        <dbReference type="PROSITE-ProRule" id="PRU00035"/>
    </source>
</evidence>
<dbReference type="PANTHER" id="PTHR15398">
    <property type="entry name" value="BROMODOMAIN-CONTAINING PROTEIN 8"/>
    <property type="match status" value="1"/>
</dbReference>
<dbReference type="InterPro" id="IPR001487">
    <property type="entry name" value="Bromodomain"/>
</dbReference>
<comment type="caution">
    <text evidence="5">The sequence shown here is derived from an EMBL/GenBank/DDBJ whole genome shotgun (WGS) entry which is preliminary data.</text>
</comment>
<feature type="compositionally biased region" description="Polar residues" evidence="3">
    <location>
        <begin position="266"/>
        <end position="275"/>
    </location>
</feature>
<dbReference type="InParanoid" id="A0A401GBE7"/>